<sequence>MFPQVAMSAFVKEAKRGDGSRNFFRPRYVDFLVCERRTFKPLYVIELDGKSHNSAQAKTDDAKRDAMLATAGISVKRYTSSKVDLATVLRDYMDVVGPALPPSATSPTQHPANSVATALDGA</sequence>
<dbReference type="InterPro" id="IPR024402">
    <property type="entry name" value="DUF2726"/>
</dbReference>
<feature type="compositionally biased region" description="Polar residues" evidence="1">
    <location>
        <begin position="103"/>
        <end position="116"/>
    </location>
</feature>
<reference evidence="4" key="1">
    <citation type="submission" date="2020-04" db="EMBL/GenBank/DDBJ databases">
        <title>Ralstonia solanacearum UW576, UW763, UW773, and UW774.</title>
        <authorList>
            <person name="Steidl O."/>
            <person name="Truchon A."/>
            <person name="Allen C."/>
        </authorList>
    </citation>
    <scope>NUCLEOTIDE SEQUENCE [LARGE SCALE GENOMIC DNA]</scope>
    <source>
        <strain evidence="4">UW774</strain>
    </source>
</reference>
<feature type="domain" description="DUF2726" evidence="2">
    <location>
        <begin position="2"/>
        <end position="94"/>
    </location>
</feature>
<dbReference type="Gene3D" id="3.40.960.10">
    <property type="entry name" value="VSR Endonuclease"/>
    <property type="match status" value="1"/>
</dbReference>
<proteinExistence type="predicted"/>
<dbReference type="Pfam" id="PF10881">
    <property type="entry name" value="DUF2726"/>
    <property type="match status" value="1"/>
</dbReference>
<evidence type="ECO:0000313" key="3">
    <source>
        <dbReference type="EMBL" id="QOK95943.1"/>
    </source>
</evidence>
<evidence type="ECO:0000313" key="4">
    <source>
        <dbReference type="Proteomes" id="UP000593970"/>
    </source>
</evidence>
<gene>
    <name evidence="3" type="ORF">HF909_05510</name>
</gene>
<dbReference type="AlphaFoldDB" id="A0AA92K0B1"/>
<dbReference type="Proteomes" id="UP000593970">
    <property type="component" value="Chromosome"/>
</dbReference>
<dbReference type="EMBL" id="CP051169">
    <property type="protein sequence ID" value="QOK95943.1"/>
    <property type="molecule type" value="Genomic_DNA"/>
</dbReference>
<protein>
    <submittedName>
        <fullName evidence="3">DUF2726 domain-containing protein</fullName>
    </submittedName>
</protein>
<evidence type="ECO:0000259" key="2">
    <source>
        <dbReference type="Pfam" id="PF10881"/>
    </source>
</evidence>
<organism evidence="3 4">
    <name type="scientific">Ralstonia solanacearum</name>
    <name type="common">Pseudomonas solanacearum</name>
    <dbReference type="NCBI Taxonomy" id="305"/>
    <lineage>
        <taxon>Bacteria</taxon>
        <taxon>Pseudomonadati</taxon>
        <taxon>Pseudomonadota</taxon>
        <taxon>Betaproteobacteria</taxon>
        <taxon>Burkholderiales</taxon>
        <taxon>Burkholderiaceae</taxon>
        <taxon>Ralstonia</taxon>
        <taxon>Ralstonia solanacearum species complex</taxon>
    </lineage>
</organism>
<accession>A0AA92K0B1</accession>
<evidence type="ECO:0000256" key="1">
    <source>
        <dbReference type="SAM" id="MobiDB-lite"/>
    </source>
</evidence>
<feature type="region of interest" description="Disordered" evidence="1">
    <location>
        <begin position="99"/>
        <end position="122"/>
    </location>
</feature>
<name>A0AA92K0B1_RALSL</name>